<feature type="domain" description="ISXO2-like transposase" evidence="1">
    <location>
        <begin position="5"/>
        <end position="137"/>
    </location>
</feature>
<evidence type="ECO:0000313" key="3">
    <source>
        <dbReference type="Proteomes" id="UP000235914"/>
    </source>
</evidence>
<dbReference type="EMBL" id="PJKN01000004">
    <property type="protein sequence ID" value="PNC56069.1"/>
    <property type="molecule type" value="Genomic_DNA"/>
</dbReference>
<protein>
    <recommendedName>
        <fullName evidence="1">ISXO2-like transposase domain-containing protein</fullName>
    </recommendedName>
</protein>
<comment type="caution">
    <text evidence="2">The sequence shown here is derived from an EMBL/GenBank/DDBJ whole genome shotgun (WGS) entry which is preliminary data.</text>
</comment>
<organism evidence="2 3">
    <name type="scientific">Akkermansia muciniphila</name>
    <dbReference type="NCBI Taxonomy" id="239935"/>
    <lineage>
        <taxon>Bacteria</taxon>
        <taxon>Pseudomonadati</taxon>
        <taxon>Verrucomicrobiota</taxon>
        <taxon>Verrucomicrobiia</taxon>
        <taxon>Verrucomicrobiales</taxon>
        <taxon>Akkermansiaceae</taxon>
        <taxon>Akkermansia</taxon>
    </lineage>
</organism>
<proteinExistence type="predicted"/>
<reference evidence="2 3" key="1">
    <citation type="journal article" date="2017" name="BMC Genomics">
        <title>Genome sequencing of 39 Akkermansia muciniphila isolates reveals its population structure, genomic and functional diverisity, and global distribution in mammalian gut microbiotas.</title>
        <authorList>
            <person name="Guo X."/>
            <person name="Li S."/>
            <person name="Zhang J."/>
            <person name="Wu F."/>
            <person name="Li X."/>
            <person name="Wu D."/>
            <person name="Zhang M."/>
            <person name="Ou Z."/>
            <person name="Jie Z."/>
            <person name="Yan Q."/>
            <person name="Li P."/>
            <person name="Yi J."/>
            <person name="Peng Y."/>
        </authorList>
    </citation>
    <scope>NUCLEOTIDE SEQUENCE [LARGE SCALE GENOMIC DNA]</scope>
    <source>
        <strain evidence="2 3">GP43</strain>
    </source>
</reference>
<dbReference type="InterPro" id="IPR024445">
    <property type="entry name" value="Tnp_ISXO2-like"/>
</dbReference>
<dbReference type="Pfam" id="PF12762">
    <property type="entry name" value="DDE_Tnp_IS1595"/>
    <property type="match status" value="1"/>
</dbReference>
<name>A0AAP8NKU3_9BACT</name>
<dbReference type="Proteomes" id="UP000235914">
    <property type="component" value="Unassembled WGS sequence"/>
</dbReference>
<sequence>MDECYLGARRVRGKRGRGAKGKTILFGLYERISGKAYVRIVSNVKRQTLMKVIKSKITYDSTIYTDGFHVYDSLLEQGFQNHSRVLHGENEFVRGVAHVNGMEGFWSFLKTRLSKFRGLGKKAHIFLHVKECEYRFNHRGEDLYTLILTNLRNSPIN</sequence>
<evidence type="ECO:0000259" key="1">
    <source>
        <dbReference type="SMART" id="SM01126"/>
    </source>
</evidence>
<evidence type="ECO:0000313" key="2">
    <source>
        <dbReference type="EMBL" id="PNC56069.1"/>
    </source>
</evidence>
<dbReference type="AlphaFoldDB" id="A0AAP8NKU3"/>
<accession>A0AAP8NKU3</accession>
<dbReference type="PANTHER" id="PTHR47163:SF2">
    <property type="entry name" value="SI:DKEY-17M8.2"/>
    <property type="match status" value="1"/>
</dbReference>
<dbReference type="PANTHER" id="PTHR47163">
    <property type="entry name" value="DDE_TNP_IS1595 DOMAIN-CONTAINING PROTEIN"/>
    <property type="match status" value="1"/>
</dbReference>
<gene>
    <name evidence="2" type="ORF">CXU09_08315</name>
</gene>
<dbReference type="SMART" id="SM01126">
    <property type="entry name" value="DDE_Tnp_IS1595"/>
    <property type="match status" value="1"/>
</dbReference>
<dbReference type="NCBIfam" id="NF033547">
    <property type="entry name" value="transpos_IS1595"/>
    <property type="match status" value="1"/>
</dbReference>
<dbReference type="InterPro" id="IPR053164">
    <property type="entry name" value="IS1016-like_transposase"/>
</dbReference>